<protein>
    <submittedName>
        <fullName evidence="1">Uncharacterized protein</fullName>
    </submittedName>
</protein>
<dbReference type="Proteomes" id="UP000786693">
    <property type="component" value="Unassembled WGS sequence"/>
</dbReference>
<sequence length="125" mass="12932">MLMIPRALVAEALGLPEGTDALPPGDLPMDRFLARYMAYLGTVDASTETPDAWTGALMDSLIAHHPDLALSALRSGAALDGADVLIDPLLDLSAAPNMAAAIAEAADMDEAFAVLVARAQDTDAD</sequence>
<keyword evidence="2" id="KW-1185">Reference proteome</keyword>
<comment type="caution">
    <text evidence="1">The sequence shown here is derived from an EMBL/GenBank/DDBJ whole genome shotgun (WGS) entry which is preliminary data.</text>
</comment>
<evidence type="ECO:0000313" key="1">
    <source>
        <dbReference type="EMBL" id="GIT94744.1"/>
    </source>
</evidence>
<gene>
    <name evidence="1" type="ORF">JANAI62_13670</name>
</gene>
<name>A0ABQ4NK24_9RHOB</name>
<evidence type="ECO:0000313" key="2">
    <source>
        <dbReference type="Proteomes" id="UP000786693"/>
    </source>
</evidence>
<dbReference type="RefSeq" id="WP_220748254.1">
    <property type="nucleotide sequence ID" value="NZ_BPFH01000002.1"/>
</dbReference>
<proteinExistence type="predicted"/>
<dbReference type="EMBL" id="BPFH01000002">
    <property type="protein sequence ID" value="GIT94744.1"/>
    <property type="molecule type" value="Genomic_DNA"/>
</dbReference>
<reference evidence="1 2" key="1">
    <citation type="submission" date="2021-05" db="EMBL/GenBank/DDBJ databases">
        <title>Bacteria Genome sequencing.</title>
        <authorList>
            <person name="Takabe Y."/>
            <person name="Nakajima Y."/>
            <person name="Suzuki S."/>
            <person name="Shiozaki T."/>
        </authorList>
    </citation>
    <scope>NUCLEOTIDE SEQUENCE [LARGE SCALE GENOMIC DNA]</scope>
    <source>
        <strain evidence="1 2">AI_62</strain>
    </source>
</reference>
<organism evidence="1 2">
    <name type="scientific">Jannaschia pagri</name>
    <dbReference type="NCBI Taxonomy" id="2829797"/>
    <lineage>
        <taxon>Bacteria</taxon>
        <taxon>Pseudomonadati</taxon>
        <taxon>Pseudomonadota</taxon>
        <taxon>Alphaproteobacteria</taxon>
        <taxon>Rhodobacterales</taxon>
        <taxon>Roseobacteraceae</taxon>
        <taxon>Jannaschia</taxon>
    </lineage>
</organism>
<accession>A0ABQ4NK24</accession>